<feature type="transmembrane region" description="Helical" evidence="2">
    <location>
        <begin position="166"/>
        <end position="192"/>
    </location>
</feature>
<feature type="transmembrane region" description="Helical" evidence="2">
    <location>
        <begin position="242"/>
        <end position="264"/>
    </location>
</feature>
<sequence>MYEHILEKERQVFWIYGNVTSAGYPLTHIDTISPTGEINPDSALNLIVYREEEGHLNMMDGLIVDLLQEKWKTFARYRFYRRFVAFILYFIIFVTAFALRPGHDLCAFQNDTSSLSGCSQTGPNRTIDPCYLLQPYRHADIACVVLGAVIYLFLAMKEIYHQGFNIFFTTLMGAPAKALLLLSCLFVLSMLPGRALCAHEYEDVMGVLAILCTAPYFLFFCRGFRIVGPFVVMIYKMIKGDLLRFFIIYAVFVIGFSQAMFIVFKGVSGSPFEHATESIMSMFIMSLGQFADFYDDFVSTGHPTMGKVILPFGC</sequence>
<dbReference type="InterPro" id="IPR024862">
    <property type="entry name" value="TRPV"/>
</dbReference>
<dbReference type="EMBL" id="JACVVK020000112">
    <property type="protein sequence ID" value="KAK7491606.1"/>
    <property type="molecule type" value="Genomic_DNA"/>
</dbReference>
<name>A0ABD0KWA7_9CAEN</name>
<keyword evidence="2" id="KW-1133">Transmembrane helix</keyword>
<feature type="transmembrane region" description="Helical" evidence="2">
    <location>
        <begin position="136"/>
        <end position="154"/>
    </location>
</feature>
<reference evidence="3 4" key="1">
    <citation type="journal article" date="2023" name="Sci. Data">
        <title>Genome assembly of the Korean intertidal mud-creeper Batillaria attramentaria.</title>
        <authorList>
            <person name="Patra A.K."/>
            <person name="Ho P.T."/>
            <person name="Jun S."/>
            <person name="Lee S.J."/>
            <person name="Kim Y."/>
            <person name="Won Y.J."/>
        </authorList>
    </citation>
    <scope>NUCLEOTIDE SEQUENCE [LARGE SCALE GENOMIC DNA]</scope>
    <source>
        <strain evidence="3">Wonlab-2016</strain>
    </source>
</reference>
<gene>
    <name evidence="3" type="ORF">BaRGS_00017059</name>
</gene>
<accession>A0ABD0KWA7</accession>
<evidence type="ECO:0000313" key="3">
    <source>
        <dbReference type="EMBL" id="KAK7491606.1"/>
    </source>
</evidence>
<dbReference type="PANTHER" id="PTHR10582">
    <property type="entry name" value="TRANSIENT RECEPTOR POTENTIAL ION CHANNEL PROTEIN"/>
    <property type="match status" value="1"/>
</dbReference>
<keyword evidence="2" id="KW-0472">Membrane</keyword>
<evidence type="ECO:0000256" key="1">
    <source>
        <dbReference type="ARBA" id="ARBA00022737"/>
    </source>
</evidence>
<evidence type="ECO:0000256" key="2">
    <source>
        <dbReference type="SAM" id="Phobius"/>
    </source>
</evidence>
<protein>
    <submittedName>
        <fullName evidence="3">Uncharacterized protein</fullName>
    </submittedName>
</protein>
<feature type="transmembrane region" description="Helical" evidence="2">
    <location>
        <begin position="204"/>
        <end position="221"/>
    </location>
</feature>
<dbReference type="AlphaFoldDB" id="A0ABD0KWA7"/>
<comment type="caution">
    <text evidence="3">The sequence shown here is derived from an EMBL/GenBank/DDBJ whole genome shotgun (WGS) entry which is preliminary data.</text>
</comment>
<evidence type="ECO:0000313" key="4">
    <source>
        <dbReference type="Proteomes" id="UP001519460"/>
    </source>
</evidence>
<feature type="transmembrane region" description="Helical" evidence="2">
    <location>
        <begin position="79"/>
        <end position="99"/>
    </location>
</feature>
<keyword evidence="2" id="KW-0812">Transmembrane</keyword>
<keyword evidence="1" id="KW-0677">Repeat</keyword>
<dbReference type="PANTHER" id="PTHR10582:SF28">
    <property type="entry name" value="NANCHUNG, ISOFORM B"/>
    <property type="match status" value="1"/>
</dbReference>
<organism evidence="3 4">
    <name type="scientific">Batillaria attramentaria</name>
    <dbReference type="NCBI Taxonomy" id="370345"/>
    <lineage>
        <taxon>Eukaryota</taxon>
        <taxon>Metazoa</taxon>
        <taxon>Spiralia</taxon>
        <taxon>Lophotrochozoa</taxon>
        <taxon>Mollusca</taxon>
        <taxon>Gastropoda</taxon>
        <taxon>Caenogastropoda</taxon>
        <taxon>Sorbeoconcha</taxon>
        <taxon>Cerithioidea</taxon>
        <taxon>Batillariidae</taxon>
        <taxon>Batillaria</taxon>
    </lineage>
</organism>
<proteinExistence type="predicted"/>
<dbReference type="Proteomes" id="UP001519460">
    <property type="component" value="Unassembled WGS sequence"/>
</dbReference>
<keyword evidence="4" id="KW-1185">Reference proteome</keyword>